<dbReference type="EMBL" id="FR824210">
    <property type="protein sequence ID" value="CCA22724.1"/>
    <property type="molecule type" value="Genomic_DNA"/>
</dbReference>
<feature type="transmembrane region" description="Helical" evidence="2">
    <location>
        <begin position="7567"/>
        <end position="7589"/>
    </location>
</feature>
<sequence length="7926" mass="887514">MMSIPISIMSGEVYDQKCISETEATKENSLVVVNPVRIISVFPTQTSDAGNVPIQLRTSGLVLEGIYCSFGTEHIVPAKVVEHDLLMCYAPRSQAGIKFLRIMNDDLTSLSQNAILFTYYARPRDVRILLNQGALLDSSSQLRIRTSTHFGLKMNITCFFDTATETFLSTASLISKSVAICRLPSYLRFFSTTLKASVWIDGRRYVHHHTLIKVGSMEVTVRNPEHMRSYLTGGQVFALNARIVGPALGMKVESTSCYCQFLDVVVEATICKISNATTFTVYSECISPPMFHPECGYLGFSINGQDFHEVTPISGIEYKAKPMIVHFSPHIGSPLGGTELLIRGLGFDELIELHCQFSCDMSGQPKIRRLGTVMNETTLKCTTPAAEEFKAECNHTWVDVSWVTEPFQSKLDSPFHYWKTPVISSLTSDQFPVNTNSSITVFGYRFSQFGHLQCRLSSSGLLLPAMWLSAEEITCYYAKNSGKIGIDSLDVSVNGQEWSNALTVDITKAFKLKGISPTSLISCLAGTKLVVEAEGLATIGQDLVFCRFNERIVLGRRIEEARVECLMPDLSDSTAVHLALLITTEVVTADIHFQCVHPPRLLQVLPRAGLMYEWGTRFNLTMNLSITSTLSLDMRLPSCCTTFGGERLCQHVSVISIDGDIWLLGCLLSKLTTDAYRESLQARILIEFGADESSGMIHSNELVVLLYSKIEIKSASPMQLILGRNSFPSKMHVIGSNFADGCGIVCNIQLHAQEATHRYTLSAIRKSGSLIQCILANDSILSPWSTGANYFVGHLSVSFDNVGSFLAPFDLTFFQRPEIFRFMIKSRSLFNQQRSSSQANFFGRYFTPELNLSCLYTLGSAKFYTKIRVTNSSTMVCDCPAWMYSAVHRLNHTVSLELHSSLQPSILWSSMHDFNNQRNFLTSLQNIAVLEAENSWQIEPTRGDLGGGTGIQIKGAILPNIRARNELVECCFNDRLCTPVVYVRPPENAWYCISPPHAALNSEDLEVIIELRAGVRRMLVSEETVLFVFRPRPNIHDVFPTRVISFPQLLYIIADNLYQYAGDPTVSFACLFDKKDIRKARIDKGNEIQCDIPLLDWNQIASYNTFRSHVDVIMTTYDMYSEQYTQITLGPKTIQITYARLPNLVRVHSGRLRRSYASLSNHRATFYELTLILVATSLYPTPLACCRISIASMYKRSWNLTIADDTSAICHFTLSEEECISGASISISSDGDTFSNEINIPLPGLEATESVPAISRLQPDFGTIGHSANVWLSLTPAFENESNPLNCVIEYGKNEIISRALSQNKSHVECLLPFFDDTNSSELMTREVLVSSALTLHVGNQSYWRLQSNHLVFQFIRQVKLRLVGKRAFDTEQLKIQFSAEELLPSQLAKCQLRRQQSSEYYTTSVAPISSTRADCIFFMYIPSGSYVVLFSINGYHYEELDSLFVIQKTPIVDQLVPGNGSVTGRSFIHIHGKHIAESVNLCFDDHLVLPSKYIGKSTVKYSVPATFYAGTISLFATIAYSCTAYPHDSSTSVKLNQTFKYLSKPAILGTFPTTLTSVNKHSGDQLDITGQNLDSTASILCKFDVTNGDFHSESVQASVQSPVKARCKIPDWSLVNRSLTVVVTFVEVATLYNTTIGFSCLQMLPVSYIELIQPLAIPLLNDSWLSPQLLRLEGIFSYGNQHPECHFSCKNRNGSILSVHQIFGKVTAFGKKFVECSITTLKVPMTCDVTIWTADGSRLSNNARLIIAPPIELEEVLPASILRNGELLLRVRGSGFDVNSQIPLYCVFGLTLSSRVTVHSDEVLTCNVPMLLLNEPFYDGGIDIDMYLSTIGLSLTSKIQRFTYENAPRILSVQPKAGFYRQDIPIRIRLSRNLVASEIKCVFMFMNTHKVVLAYPGIGKMLVHCTATKDLPVGEYKVGLMVSDIGMIENPTLLYTVLNRPILVSISPPKGFAKPSMNAKRSLLTLHGENFFNSIHLRCEFYPNDGTSQGSRKKHETTLLHMVSSWIAQCFIPPSLEIGQYIVSVVANSAIGAAPPAVTYAERLRIYEALSPMSVYEINPLKGYDFGGTVIRAYGVFSTQANGFLECVFGSRAVFASIKSNSYMECVSPPMQISKIPLTIRICTNLAEVANVKDEKPEFQVIKAPRVDKIVPSLITRGKHSVSIILHGEALDVSGLDGCLVGGVMYILKEVRNGRLELQVDVSVVGSYSIVLVLAKNIYPLLDTLQHIQVISQIIPLSMTPDRFDERGGLQMLISALQISDFATSIHCRFGNVIVEALWASQSQILCTTPSQHPGSIRVSLSQDGQLTWSSVDLYGEVYRVASLLRVWPSSTTLKGGTTLSVSGTGFHEAPPGSNLRCLFSFRNLIPLEVEALYLTQKMVRCRVPDLYGTMYREMAEEQTLVMHLKLSLNTFEMATNSLEITVHHKPVALRLLHISYDQNQGNSSLKVSISGRYFVKGLQSELECRFNNVRASGYIDITNSTHLKCHYLHQNSTIDSIHSSLTLAIYHNENLLLRENLGGSSFLRPIRIHGTSLSTGLVSRLQAQRSSSFYVYGIGFQQETRISCVFKSHHESSVLARFLSLSTLVCNIPYNSPGSYTLHIVCVKTRTILATFPIRYLHAPLVHDLLTITDVDDDETELRLYGKHFDEHDDIGCVFSVSDTNMTLSVPTEFISPVELSCKAQLHEALWKIDLLASNNVLVKPVHKHTFELLKLCKNLEVIPSLGAVGRIHDIHLQCRHGNVSAGLMHRIKIHLYPTFNSEKYARDDTGGIIDMPVAIKRPGKYRIYVSVSGHKRHYYRTKLDFIAHKPLEIFHTRILSRVAGQQIVVEVHGYSFAPWMDIQCELVPATQSFTQQSIQSTHSDAVLIDRTKLVCVFSRFQLSILATGIGTIKLLPLSIFNSQPSINVTLMDFTEVLEIQPKIGPLVGATIVSVLGRGFFYSGEFWCQFGFSKSPATYINRTLLQCRSPSYFPAHAIRNEMSVGFDLLYQVDQKIPSSLRFTYTIVPKIQEVGYERRRGTPEQYDLDLPAPKLWLKVHRLEQLPFPLFCQFSTSKNIDTQSYRSPAAFHETDTMKCTIPNTLPAGENFVRIVYPPSAIASNKMPFQSYTNITVSTIYPEIGSAVGGYRISIHGDGFPQKKISCRFLTNELKYFDSDGEVSSPTLLFCIVPTLLDANEVLSVVRLSLLLTFTDPVTLDDRGEVYYHRTDAYFFVYISMLYKVDPQVIWFPRKPIAFSVFGDRIPFSQGLKCLFSASYHNQFPRFVDAIFKSEHEVVCLLYPSMALDLIDSASGTAKLSLDLYLKETSLRKRDELSIWIAAIPEPITSIVPSIGSMKGGEMLTIYGNFSALKTLPRDASSSLACVFDAIHFSPVLFMADTEIKCGSTATDRLRTSFLALSLKGNELIDTGYRFRYVSGPTFSHISPRRLPQYVRNNDAKLYLHGTNLHIWKYERLSCIFVHQEMERGIRYISEAFINHDSNMQCINLPAFEKLGIFDVRIQLSNINLLIPSNHSVEVMLKPVVNRVHPRTDTIFGGSRIVFSGHNFFYEASLRCMFEDQYVAASMFSKSEIVCVAPPSSQKSVNVSLIYSENGAVPYSTSVFPFTYVGLPELRSFEVNTDVNKLVICTKLPAKALYVKLVSGNLATMGSEIEGIETSFTNVSCRDAYIPYNVLAGVSTLSILMSVNDDKYYDSGAEIPSTSYLNITHVAPTFGSFRGKDLIHWYGHHIAMVERAGAVKLLCVFQTNGIILTSQITVVSDSELLCPVPYNVHKGISKLQITSDDGSNRIYTRQYDFRIVGPMEITSISPKKGYNNGGTVLTILAIFINSTMIRCKTPHVRLALPDDSYQHEEQNSASYLVRTCIVTVTLQSVQTESHEFQHIRTPSVQEVAPKLIVVTSKLIRLHVRGYFFANGTYCHFGLQDPIIGQYISTQEIVCSIRISLPLTGMSSSEVQLELSVNRLDRVFAGPIRLLNQPVRVHEVCPRSLIPAITRYITLKISSMQLEYLYTIQARIVCFYKESNSSIISTWASESEIACAVPKACKYPRLDGTQTLALDLRVDENSLLEKPVLLEVLPLMEILDYYYTESSNFSEYPRIRSPDRHVMILGRNFIPMSPVVCRIGKQQMNGLMLSRNRMRCSLPNTQTDFDRDLSISYNDGIDFTSVGHVTFVDELVVQEIHPQMGSSSGGTLVRISGRGFMINETITCAFGMYRSPEQAEIISNSEIICVSTVSPSDDLVDITLQLTSRRTYMRLEQAFQYQSPIIITSYHPTEIISAEYDLVIEVRGANFIHSSSLQCQFTLENPRFSRTVQAVWHSSSYIQCIVPAHVLSLASPSLIRTEAHVARVTAFIGVSNNRIDFVRSIRYARSSKPTQILIFQLPDIRSIYPAFGPLQGGTPVRVESQHISRFSQIWCLFGSEVVKQRIVRALFISAHAIICRSPLISLNTGFSVPLKISPDRKHFTEIAYRFLYMPAPDIHEILPIEGDMRGSTLVTVHGKHFIPDGGRSAEAWCRFGDTKVRVIARSNQTISCYSPQSESPQIVPFEISINGVDYTDNGKYYEHVRTPKVLIMHPSMGPMEGNTFLTLSGYHYHSIGSANAKCCFGDQIYCSQALAHNSTRITCISPMMSSQISLGQDVLVYVSLNGQDFHLLKQPFVYYVRPVLHSLEITRFGLNSEKTHILISGRGFFQSKWLVCRVTLSESKRNGRDLHPVIVSDIKANYVNSTAVRCPMPERPAIHYGNLYGTVDISENCVDFSFQSLKFEYFTAPLIDEVEPNLVSSMGQTDLNISYSHSGKLGNTDLFCEFVCNQVYSISTAATILTDTTITCKAPAFDMSGNMTGSNLFDAEVFIKSQGLKSNSLSLEVIRVSTLVSLSPDQVFSRGGSLLNVYGISFPRLLSMKCCFDGGDYLGIKQRCSNAKYVSSSEIRCVVPSGLASHSGKLSTSIKYETQQLSVNELDLYLDANVVITHSAPNSGSSLGGTMVYVSGQNFKFTPHISCCFGDSIVRAIGWVERKTIICITVAHADGDVPLSISYNGRDCSTDPRSVLSFTFEPTPTIQSIKPSIFSREGGTQVIIRGSFFLPNKSVAYFGQVASTDCHYRSDTELHCFAPAQSSHHAEKSVRVSNNQQDLSSDSAQFTYVPLEQVRTVHPHYLLIDSHDCEKYQQEEYVSVKTRFIRNTPNLRCIFIFNPSDPEIRKVVYVDAIFDGSDLVRCLRPTDDLVMTIMPKTQQMDATYRVHVHVSNDPGAKSTTFASIGIILAPAVYKVTPLMTLVNQTQMIVISGTRLHGISHCRFGDQAVSVYASNLSVACNSPNYQRAGNYSLTLLMDSTITVFCSKQNFQVVDDRNLPQLSKARRYILPPDILTVSASQLSNTSAVNLIIHGRNFRNTWELTCRLGKKHNAKAFYKNSNEVFCHVPLTKKFLEIEVSNDGVIFSSFKDTVKIKQDVYIKNMRPRTGSVLGGTVVTFYGDNLRDSESLFCLFGATATPVVKAVNSSQIVCITPPKTGNRTIVSAGLCTEKKLLISNELNYTYTDAQQLLSVTPASGTQNGGTPILIEARYLEIRSYDDSVLCRFISMSQPENTDSDVYIVSGVFRNVTHAACTTPSVKWSGSYRIQISTNEGGDFTTLPLLYHFEEEIQITRLVPSLGPALAGGTVITVHGNGFMKSKELSCFFDGARMLAIWQSDTTIKCNSSSHAPNEFVFLRVSNNGVDLSNKSVRFFYHRDVSITSFFPSIVSATGGTPIHVQGRNFLDHLLLSCRFGEKIVKAVFISETALLCISPTRILTSGHRFNQEKVSLEVSLNRVDFTELDVPLVISLECPSKSYCSAMNSTIQPCLAGHMCPGAFGSASSRPCPPGMFQPRESRSQCASCPIGFYCPFFGMSVPLVCLAGRICDSHKLRTPLISCPQGHYCKEGTKSTNTFDRDSIDPYPDIMAMSSAGRNNEGFIGQYVLDPLSSSRIQNTQRHFSRILVGDTLQSGFETESALGFSSIPNPAQTEKPYPCPIGTYCLGGVRTQLSVPGKFDTPQNCFDGFFCPFGSSAPEGRGPCPTGYYCPKSTDAIGCPVGHYCPGVGNVRPKPCIPGSYNPDLRRSSCTICSIGFVCPKWSMEHPILCPAGFVCNTAGLPAPVLLCPPGYYCEAGTETSNPEENVLQRPQPCPKGTYCLGGVAHNRTTEWLPTQPQGSKAPQRCEEGTYCKNATPSISGAQICFPGHYCPPGTDYPVQVPVGSYASVPGSLASSLCFPGTFTSLPGATKCELCPAGYTCPYYGTYIPSICPKGYYRSVLDGITCRPCPKGTWSSLTGLTDISFCEICPAGIQCNSVATSNLSLASFCAPGYVCGDGTTEKDYMNHVCPAGTYCYNGTTSVNEYERACEPGYMCTRGTKNQEKNRNECPDGSFCPNGSSNTASTYMSCPRGTWTNAGAKDLSDCAIRAVDVCDRDEDKHYYQRFSYTYKGRRVRFDSTYESSRTGEIEAVRVINPIIPSESTLFWRNDTVDVFRSCPRYGVMSGGFIVTIVGKHFYDTKRVTCRFLLEDMLDMPQDVPASFIDSTRVQCRAPPISSFGSTQEGKYVQIRVSNYGLIFSATFATMKYVSDIVLASYDIEADLGYCLSSDRYETEDRFVDKRKWLTLRGLSKATISFDFRHIPPDLIYDEHYKVAIYVQNSTCAYQACSINNPIRSGADDHTSPCRLPLNLPEWFTSPNVDKHDIMNLTLYALEDIIFNVEIHVLYGLYSASASLFSETAEVQITSPSRSNVTLGNANAATRTLSQSITPIQEEVTQEYTFLAAYFAGDADYTLAPLNLAPKYQSLERGRVLVSHNVSNQSRHVPLILGPDQDLLTAESYWQLPYSTAAMTYDMVLKYREIFQEMYVDPSDPTRAQYNFAFSKILLSYFPFFSNCMEYDSYIPIFDVLENDRCALPPMTSETGQHGRNWWRRKFSALPNQDNIDVVGPLDFMREPVADICNLAIQCHYEENLENTQLTSRWFEQSQDTKLFYLLREAASFDNFLKNGNYYDKLLESHGSDYFIPVTVDTSGNKLKGDCTHGCFPRKVTLKISYYQVTKSLKRIIKAFLVYEDYDRDTTKNDYVLQVDYSALDYMQLIIQFAFERQVFITLFIFNGGVIIGLSFLFWIIHIITALIESKSTPKFRFWSMFALTAPPIAAGSVVAILPVSLIVAAFYFLLNGVHGRQADIGNPWLLDHLVKHYIDPRIDAGELQATRYGRSGFCFFVLASYLIFLSTSIFISQSVSISERALQEKSHGLRETQKIWWPTQWKRANMVFTTIILCVALVLLIEFSFWSQFGHYLWFVIVGLELLAPIVEGLLAKQLQETLLVAPLASSYALVSGLITFGASDFKDFVVGNLLDFGVSLIERVYLDASIKGTTDFGRLISRKTVHHIFTTFRKVRSQFRELIQRGNTSAGADNSVREKESLKRAVVEKSENEKEYQTVEPIIEFYIGHSMDKLALFYQPVLIILMILFRNELQLPILYNIREKDMEFYLWYSLIILLFQVVSDAFVLNVVEYFREWKLYDYLVYSRYRFLHREHPWKGMEPYLDECIEPNLRTLDQMCFSSQLFLMCTLHMTGVVFFVFAIEIMVRWKYNFFGDPAAIILALFVIVACIFVKQSTLYVLSRINFRNVRNENNAWTMSAEGEDEFGVPKWEDIEKYKEASHEAYLMNQRITSETFRNKFLKHNRSWLIEQLPTMLTPRTINRTRPLLLEQFSSIVDPFQSASSDSDEDEDDKVDGKTIFGPIRLSTSSNIMIQLWLAQARRLQRLQRAVQPIIQQARKAQCEMCLSYRHLQVQLLQSIDSMGEHFEKESPSEKFDAEAWKEYFKLNEKFKTICVNCIRFLRERDRSAFDPITDQPPEQIQKTNQPNFGRERMIATSNALMQSWYFEAKKRRVREELNSQKTPVHLDATSSALARRWLLAVRQP</sequence>
<feature type="domain" description="IPT/TIG" evidence="3">
    <location>
        <begin position="321"/>
        <end position="418"/>
    </location>
</feature>
<dbReference type="InterPro" id="IPR052387">
    <property type="entry name" value="Fibrocystin"/>
</dbReference>
<feature type="domain" description="IPT/TIG" evidence="3">
    <location>
        <begin position="4168"/>
        <end position="4256"/>
    </location>
</feature>
<feature type="domain" description="IPT/TIG" evidence="3">
    <location>
        <begin position="4469"/>
        <end position="4558"/>
    </location>
</feature>
<proteinExistence type="predicted"/>
<dbReference type="CDD" id="cd00102">
    <property type="entry name" value="IPT"/>
    <property type="match status" value="11"/>
</dbReference>
<feature type="domain" description="IPT/TIG" evidence="3">
    <location>
        <begin position="4862"/>
        <end position="4957"/>
    </location>
</feature>
<feature type="domain" description="IPT/TIG" evidence="3">
    <location>
        <begin position="4959"/>
        <end position="5047"/>
    </location>
</feature>
<feature type="transmembrane region" description="Helical" evidence="2">
    <location>
        <begin position="7270"/>
        <end position="7292"/>
    </location>
</feature>
<feature type="transmembrane region" description="Helical" evidence="2">
    <location>
        <begin position="7214"/>
        <end position="7237"/>
    </location>
</feature>
<keyword evidence="2" id="KW-0812">Transmembrane</keyword>
<dbReference type="Gene3D" id="2.10.50.10">
    <property type="entry name" value="Tumor Necrosis Factor Receptor, subunit A, domain 2"/>
    <property type="match status" value="2"/>
</dbReference>
<keyword evidence="1" id="KW-0732">Signal</keyword>
<reference evidence="4" key="2">
    <citation type="submission" date="2011-02" db="EMBL/GenBank/DDBJ databases">
        <authorList>
            <person name="MacLean D."/>
        </authorList>
    </citation>
    <scope>NUCLEOTIDE SEQUENCE</scope>
</reference>
<organism evidence="4">
    <name type="scientific">Albugo laibachii Nc14</name>
    <dbReference type="NCBI Taxonomy" id="890382"/>
    <lineage>
        <taxon>Eukaryota</taxon>
        <taxon>Sar</taxon>
        <taxon>Stramenopiles</taxon>
        <taxon>Oomycota</taxon>
        <taxon>Peronosporomycetes</taxon>
        <taxon>Albuginales</taxon>
        <taxon>Albuginaceae</taxon>
        <taxon>Albugo</taxon>
    </lineage>
</organism>
<feature type="transmembrane region" description="Helical" evidence="2">
    <location>
        <begin position="7154"/>
        <end position="7176"/>
    </location>
</feature>
<feature type="domain" description="IPT/TIG" evidence="3">
    <location>
        <begin position="6474"/>
        <end position="6584"/>
    </location>
</feature>
<gene>
    <name evidence="4" type="primary">AlNc14C165G7869</name>
    <name evidence="4" type="ORF">ALNC14_088670</name>
</gene>
<dbReference type="Gene3D" id="2.60.40.10">
    <property type="entry name" value="Immunoglobulins"/>
    <property type="match status" value="23"/>
</dbReference>
<dbReference type="InterPro" id="IPR002909">
    <property type="entry name" value="IPT_dom"/>
</dbReference>
<feature type="transmembrane region" description="Helical" evidence="2">
    <location>
        <begin position="7104"/>
        <end position="7133"/>
    </location>
</feature>
<evidence type="ECO:0000256" key="2">
    <source>
        <dbReference type="SAM" id="Phobius"/>
    </source>
</evidence>
<dbReference type="PANTHER" id="PTHR46769">
    <property type="entry name" value="POLYCYSTIC KIDNEY AND HEPATIC DISEASE 1 (AUTOSOMAL RECESSIVE)-LIKE 1"/>
    <property type="match status" value="1"/>
</dbReference>
<dbReference type="HOGENOM" id="CLU_222723_0_0_1"/>
<feature type="transmembrane region" description="Helical" evidence="2">
    <location>
        <begin position="7457"/>
        <end position="7472"/>
    </location>
</feature>
<dbReference type="InterPro" id="IPR013783">
    <property type="entry name" value="Ig-like_fold"/>
</dbReference>
<dbReference type="InterPro" id="IPR009030">
    <property type="entry name" value="Growth_fac_rcpt_cys_sf"/>
</dbReference>
<dbReference type="Pfam" id="PF01833">
    <property type="entry name" value="TIG"/>
    <property type="match status" value="10"/>
</dbReference>
<evidence type="ECO:0000259" key="3">
    <source>
        <dbReference type="SMART" id="SM00429"/>
    </source>
</evidence>
<dbReference type="SUPFAM" id="SSF81296">
    <property type="entry name" value="E set domains"/>
    <property type="match status" value="16"/>
</dbReference>
<accession>F0WN37</accession>
<feature type="domain" description="IPT/TIG" evidence="3">
    <location>
        <begin position="5049"/>
        <end position="5135"/>
    </location>
</feature>
<feature type="transmembrane region" description="Helical" evidence="2">
    <location>
        <begin position="7492"/>
        <end position="7514"/>
    </location>
</feature>
<feature type="domain" description="IPT/TIG" evidence="3">
    <location>
        <begin position="2912"/>
        <end position="3003"/>
    </location>
</feature>
<keyword evidence="2" id="KW-0472">Membrane</keyword>
<feature type="domain" description="IPT/TIG" evidence="3">
    <location>
        <begin position="5632"/>
        <end position="5718"/>
    </location>
</feature>
<feature type="transmembrane region" description="Helical" evidence="2">
    <location>
        <begin position="7298"/>
        <end position="7318"/>
    </location>
</feature>
<dbReference type="InterPro" id="IPR014756">
    <property type="entry name" value="Ig_E-set"/>
</dbReference>
<dbReference type="SMART" id="SM00429">
    <property type="entry name" value="IPT"/>
    <property type="match status" value="14"/>
</dbReference>
<feature type="domain" description="IPT/TIG" evidence="3">
    <location>
        <begin position="3517"/>
        <end position="3604"/>
    </location>
</feature>
<keyword evidence="2" id="KW-1133">Transmembrane helix</keyword>
<feature type="transmembrane region" description="Helical" evidence="2">
    <location>
        <begin position="7601"/>
        <end position="7623"/>
    </location>
</feature>
<dbReference type="PANTHER" id="PTHR46769:SF2">
    <property type="entry name" value="FIBROCYSTIN-L ISOFORM 2 PRECURSOR-RELATED"/>
    <property type="match status" value="1"/>
</dbReference>
<feature type="domain" description="IPT/TIG" evidence="3">
    <location>
        <begin position="4560"/>
        <end position="4653"/>
    </location>
</feature>
<feature type="domain" description="IPT/TIG" evidence="3">
    <location>
        <begin position="5720"/>
        <end position="5805"/>
    </location>
</feature>
<feature type="domain" description="IPT/TIG" evidence="3">
    <location>
        <begin position="4375"/>
        <end position="4467"/>
    </location>
</feature>
<protein>
    <submittedName>
        <fullName evidence="4">Uncharacterized protein AlNc14C165G7869</fullName>
    </submittedName>
</protein>
<dbReference type="SUPFAM" id="SSF57184">
    <property type="entry name" value="Growth factor receptor domain"/>
    <property type="match status" value="1"/>
</dbReference>
<evidence type="ECO:0000313" key="4">
    <source>
        <dbReference type="EMBL" id="CCA22724.1"/>
    </source>
</evidence>
<dbReference type="SMART" id="SM01411">
    <property type="entry name" value="Ephrin_rec_like"/>
    <property type="match status" value="6"/>
</dbReference>
<evidence type="ECO:0000256" key="1">
    <source>
        <dbReference type="ARBA" id="ARBA00022729"/>
    </source>
</evidence>
<reference evidence="4" key="1">
    <citation type="journal article" date="2011" name="PLoS Biol.">
        <title>Gene gain and loss during evolution of obligate parasitism in the white rust pathogen of Arabidopsis thaliana.</title>
        <authorList>
            <person name="Kemen E."/>
            <person name="Gardiner A."/>
            <person name="Schultz-Larsen T."/>
            <person name="Kemen A.C."/>
            <person name="Balmuth A.L."/>
            <person name="Robert-Seilaniantz A."/>
            <person name="Bailey K."/>
            <person name="Holub E."/>
            <person name="Studholme D.J."/>
            <person name="Maclean D."/>
            <person name="Jones J.D."/>
        </authorList>
    </citation>
    <scope>NUCLEOTIDE SEQUENCE</scope>
</reference>
<feature type="domain" description="IPT/TIG" evidence="3">
    <location>
        <begin position="5441"/>
        <end position="5528"/>
    </location>
</feature>
<name>F0WN37_9STRA</name>